<dbReference type="Proteomes" id="UP001374584">
    <property type="component" value="Unassembled WGS sequence"/>
</dbReference>
<evidence type="ECO:0000313" key="2">
    <source>
        <dbReference type="EMBL" id="KAK7381628.1"/>
    </source>
</evidence>
<evidence type="ECO:0000313" key="3">
    <source>
        <dbReference type="Proteomes" id="UP001374584"/>
    </source>
</evidence>
<dbReference type="AlphaFoldDB" id="A0AAN9P3I6"/>
<evidence type="ECO:0000256" key="1">
    <source>
        <dbReference type="SAM" id="SignalP"/>
    </source>
</evidence>
<protein>
    <recommendedName>
        <fullName evidence="4">Secreted protein</fullName>
    </recommendedName>
</protein>
<comment type="caution">
    <text evidence="2">The sequence shown here is derived from an EMBL/GenBank/DDBJ whole genome shotgun (WGS) entry which is preliminary data.</text>
</comment>
<keyword evidence="3" id="KW-1185">Reference proteome</keyword>
<accession>A0AAN9P3I6</accession>
<gene>
    <name evidence="2" type="ORF">VNO80_00174</name>
</gene>
<reference evidence="2 3" key="1">
    <citation type="submission" date="2024-01" db="EMBL/GenBank/DDBJ databases">
        <title>The genomes of 5 underutilized Papilionoideae crops provide insights into root nodulation and disease resistanc.</title>
        <authorList>
            <person name="Jiang F."/>
        </authorList>
    </citation>
    <scope>NUCLEOTIDE SEQUENCE [LARGE SCALE GENOMIC DNA]</scope>
    <source>
        <strain evidence="2">JINMINGXINNONG_FW02</strain>
        <tissue evidence="2">Leaves</tissue>
    </source>
</reference>
<feature type="signal peptide" evidence="1">
    <location>
        <begin position="1"/>
        <end position="22"/>
    </location>
</feature>
<organism evidence="2 3">
    <name type="scientific">Phaseolus coccineus</name>
    <name type="common">Scarlet runner bean</name>
    <name type="synonym">Phaseolus multiflorus</name>
    <dbReference type="NCBI Taxonomy" id="3886"/>
    <lineage>
        <taxon>Eukaryota</taxon>
        <taxon>Viridiplantae</taxon>
        <taxon>Streptophyta</taxon>
        <taxon>Embryophyta</taxon>
        <taxon>Tracheophyta</taxon>
        <taxon>Spermatophyta</taxon>
        <taxon>Magnoliopsida</taxon>
        <taxon>eudicotyledons</taxon>
        <taxon>Gunneridae</taxon>
        <taxon>Pentapetalae</taxon>
        <taxon>rosids</taxon>
        <taxon>fabids</taxon>
        <taxon>Fabales</taxon>
        <taxon>Fabaceae</taxon>
        <taxon>Papilionoideae</taxon>
        <taxon>50 kb inversion clade</taxon>
        <taxon>NPAAA clade</taxon>
        <taxon>indigoferoid/millettioid clade</taxon>
        <taxon>Phaseoleae</taxon>
        <taxon>Phaseolus</taxon>
    </lineage>
</organism>
<keyword evidence="1" id="KW-0732">Signal</keyword>
<feature type="chain" id="PRO_5043042907" description="Secreted protein" evidence="1">
    <location>
        <begin position="23"/>
        <end position="99"/>
    </location>
</feature>
<dbReference type="EMBL" id="JAYMYR010000001">
    <property type="protein sequence ID" value="KAK7381628.1"/>
    <property type="molecule type" value="Genomic_DNA"/>
</dbReference>
<sequence length="99" mass="11504">MRFPLHILHIWIDFMCSLRVQSLSLFSSPLRGNRSLQTVYMEACVPFPFVPHRSSYLHSLTLHCEANLEAFRSLSISFYLRARSIGFFEFGVISGEFSR</sequence>
<proteinExistence type="predicted"/>
<evidence type="ECO:0008006" key="4">
    <source>
        <dbReference type="Google" id="ProtNLM"/>
    </source>
</evidence>
<name>A0AAN9P3I6_PHACN</name>